<evidence type="ECO:0000313" key="3">
    <source>
        <dbReference type="EMBL" id="KNC80585.1"/>
    </source>
</evidence>
<dbReference type="InterPro" id="IPR002645">
    <property type="entry name" value="STAS_dom"/>
</dbReference>
<keyword evidence="4" id="KW-1185">Reference proteome</keyword>
<organism evidence="3 4">
    <name type="scientific">Sphaeroforma arctica JP610</name>
    <dbReference type="NCBI Taxonomy" id="667725"/>
    <lineage>
        <taxon>Eukaryota</taxon>
        <taxon>Ichthyosporea</taxon>
        <taxon>Ichthyophonida</taxon>
        <taxon>Sphaeroforma</taxon>
    </lineage>
</organism>
<gene>
    <name evidence="3" type="ORF">SARC_07056</name>
</gene>
<dbReference type="GeneID" id="25907560"/>
<evidence type="ECO:0000256" key="1">
    <source>
        <dbReference type="SAM" id="MobiDB-lite"/>
    </source>
</evidence>
<reference evidence="3 4" key="1">
    <citation type="submission" date="2011-02" db="EMBL/GenBank/DDBJ databases">
        <title>The Genome Sequence of Sphaeroforma arctica JP610.</title>
        <authorList>
            <consortium name="The Broad Institute Genome Sequencing Platform"/>
            <person name="Russ C."/>
            <person name="Cuomo C."/>
            <person name="Young S.K."/>
            <person name="Zeng Q."/>
            <person name="Gargeya S."/>
            <person name="Alvarado L."/>
            <person name="Berlin A."/>
            <person name="Chapman S.B."/>
            <person name="Chen Z."/>
            <person name="Freedman E."/>
            <person name="Gellesch M."/>
            <person name="Goldberg J."/>
            <person name="Griggs A."/>
            <person name="Gujja S."/>
            <person name="Heilman E."/>
            <person name="Heiman D."/>
            <person name="Howarth C."/>
            <person name="Mehta T."/>
            <person name="Neiman D."/>
            <person name="Pearson M."/>
            <person name="Roberts A."/>
            <person name="Saif S."/>
            <person name="Shea T."/>
            <person name="Shenoy N."/>
            <person name="Sisk P."/>
            <person name="Stolte C."/>
            <person name="Sykes S."/>
            <person name="White J."/>
            <person name="Yandava C."/>
            <person name="Burger G."/>
            <person name="Gray M.W."/>
            <person name="Holland P.W.H."/>
            <person name="King N."/>
            <person name="Lang F.B.F."/>
            <person name="Roger A.J."/>
            <person name="Ruiz-Trillo I."/>
            <person name="Haas B."/>
            <person name="Nusbaum C."/>
            <person name="Birren B."/>
        </authorList>
    </citation>
    <scope>NUCLEOTIDE SEQUENCE [LARGE SCALE GENOMIC DNA]</scope>
    <source>
        <strain evidence="3 4">JP610</strain>
    </source>
</reference>
<proteinExistence type="predicted"/>
<dbReference type="Proteomes" id="UP000054560">
    <property type="component" value="Unassembled WGS sequence"/>
</dbReference>
<accession>A0A0L0FUS7</accession>
<dbReference type="PROSITE" id="PS50801">
    <property type="entry name" value="STAS"/>
    <property type="match status" value="1"/>
</dbReference>
<feature type="region of interest" description="Disordered" evidence="1">
    <location>
        <begin position="82"/>
        <end position="132"/>
    </location>
</feature>
<feature type="compositionally biased region" description="Polar residues" evidence="1">
    <location>
        <begin position="115"/>
        <end position="132"/>
    </location>
</feature>
<evidence type="ECO:0000259" key="2">
    <source>
        <dbReference type="PROSITE" id="PS50801"/>
    </source>
</evidence>
<dbReference type="AlphaFoldDB" id="A0A0L0FUS7"/>
<dbReference type="Gene3D" id="3.30.750.24">
    <property type="entry name" value="STAS domain"/>
    <property type="match status" value="1"/>
</dbReference>
<feature type="compositionally biased region" description="Polar residues" evidence="1">
    <location>
        <begin position="82"/>
        <end position="100"/>
    </location>
</feature>
<feature type="domain" description="STAS" evidence="2">
    <location>
        <begin position="1"/>
        <end position="53"/>
    </location>
</feature>
<name>A0A0L0FUS7_9EUKA</name>
<protein>
    <recommendedName>
        <fullName evidence="2">STAS domain-containing protein</fullName>
    </recommendedName>
</protein>
<evidence type="ECO:0000313" key="4">
    <source>
        <dbReference type="Proteomes" id="UP000054560"/>
    </source>
</evidence>
<dbReference type="InterPro" id="IPR036513">
    <property type="entry name" value="STAS_dom_sf"/>
</dbReference>
<dbReference type="OrthoDB" id="427213at2759"/>
<sequence>MVEIVEQYHERGIVVVFSRLRETAARIFYQSGIVDLVGKDHMFEKLVDAVDALERGNKSPDSVSGQSSVQITFDDDFAKASTTVRPESALSKQNVSTYTLRSDAPSDPRIPPLSPTITDIQEQTASLDSVDD</sequence>
<dbReference type="RefSeq" id="XP_014154487.1">
    <property type="nucleotide sequence ID" value="XM_014299012.1"/>
</dbReference>
<dbReference type="EMBL" id="KQ242132">
    <property type="protein sequence ID" value="KNC80585.1"/>
    <property type="molecule type" value="Genomic_DNA"/>
</dbReference>